<sequence length="43" mass="5169">MEKFNLKNRRYIGSKTKLIEWVFGSFIKDLFIAIMLIFIAFLL</sequence>
<protein>
    <submittedName>
        <fullName evidence="2">Type II methylase</fullName>
    </submittedName>
</protein>
<comment type="caution">
    <text evidence="2">The sequence shown here is derived from an EMBL/GenBank/DDBJ whole genome shotgun (WGS) entry which is preliminary data.</text>
</comment>
<organism evidence="2 3">
    <name type="scientific">Helicobacter pylori</name>
    <name type="common">Campylobacter pylori</name>
    <dbReference type="NCBI Taxonomy" id="210"/>
    <lineage>
        <taxon>Bacteria</taxon>
        <taxon>Pseudomonadati</taxon>
        <taxon>Campylobacterota</taxon>
        <taxon>Epsilonproteobacteria</taxon>
        <taxon>Campylobacterales</taxon>
        <taxon>Helicobacteraceae</taxon>
        <taxon>Helicobacter</taxon>
    </lineage>
</organism>
<name>A0AB37UZ24_HELPX</name>
<dbReference type="AlphaFoldDB" id="A0AB37UZ24"/>
<evidence type="ECO:0000313" key="2">
    <source>
        <dbReference type="EMBL" id="RVZ34567.1"/>
    </source>
</evidence>
<keyword evidence="1" id="KW-0472">Membrane</keyword>
<dbReference type="EMBL" id="RJHK01000008">
    <property type="protein sequence ID" value="RVZ34567.1"/>
    <property type="molecule type" value="Genomic_DNA"/>
</dbReference>
<dbReference type="GO" id="GO:0032259">
    <property type="term" value="P:methylation"/>
    <property type="evidence" value="ECO:0007669"/>
    <property type="project" value="UniProtKB-KW"/>
</dbReference>
<keyword evidence="1" id="KW-0812">Transmembrane</keyword>
<feature type="transmembrane region" description="Helical" evidence="1">
    <location>
        <begin position="21"/>
        <end position="42"/>
    </location>
</feature>
<dbReference type="GO" id="GO:0008168">
    <property type="term" value="F:methyltransferase activity"/>
    <property type="evidence" value="ECO:0007669"/>
    <property type="project" value="UniProtKB-KW"/>
</dbReference>
<dbReference type="Proteomes" id="UP000289024">
    <property type="component" value="Unassembled WGS sequence"/>
</dbReference>
<keyword evidence="1" id="KW-1133">Transmembrane helix</keyword>
<accession>A0AB37UZ24</accession>
<evidence type="ECO:0000313" key="3">
    <source>
        <dbReference type="Proteomes" id="UP000289024"/>
    </source>
</evidence>
<proteinExistence type="predicted"/>
<gene>
    <name evidence="2" type="ORF">EC547_05100</name>
</gene>
<reference evidence="2 3" key="1">
    <citation type="submission" date="2018-10" db="EMBL/GenBank/DDBJ databases">
        <title>Genetic determinants and prediction of antibiotic resistance phenotypes in Helicobacter pylori.</title>
        <authorList>
            <person name="Wagner K."/>
        </authorList>
    </citation>
    <scope>NUCLEOTIDE SEQUENCE [LARGE SCALE GENOMIC DNA]</scope>
    <source>
        <strain evidence="2 3">ZH97</strain>
    </source>
</reference>
<keyword evidence="2" id="KW-0489">Methyltransferase</keyword>
<evidence type="ECO:0000256" key="1">
    <source>
        <dbReference type="SAM" id="Phobius"/>
    </source>
</evidence>
<keyword evidence="2" id="KW-0808">Transferase</keyword>